<dbReference type="Gene3D" id="3.40.50.300">
    <property type="entry name" value="P-loop containing nucleotide triphosphate hydrolases"/>
    <property type="match status" value="1"/>
</dbReference>
<keyword evidence="3 5" id="KW-0067">ATP-binding</keyword>
<feature type="transmembrane region" description="Helical" evidence="7">
    <location>
        <begin position="134"/>
        <end position="155"/>
    </location>
</feature>
<dbReference type="PROSITE" id="PS50901">
    <property type="entry name" value="FTSK"/>
    <property type="match status" value="1"/>
</dbReference>
<dbReference type="AlphaFoldDB" id="A0A136LZ90"/>
<dbReference type="STRING" id="1617426.TR69_WS6001000989"/>
<dbReference type="GO" id="GO:0005524">
    <property type="term" value="F:ATP binding"/>
    <property type="evidence" value="ECO:0007669"/>
    <property type="project" value="UniProtKB-UniRule"/>
</dbReference>
<keyword evidence="7" id="KW-1133">Transmembrane helix</keyword>
<dbReference type="SMART" id="SM00382">
    <property type="entry name" value="AAA"/>
    <property type="match status" value="1"/>
</dbReference>
<evidence type="ECO:0000259" key="8">
    <source>
        <dbReference type="PROSITE" id="PS50901"/>
    </source>
</evidence>
<keyword evidence="4" id="KW-0238">DNA-binding</keyword>
<keyword evidence="7" id="KW-0472">Membrane</keyword>
<dbReference type="InterPro" id="IPR003593">
    <property type="entry name" value="AAA+_ATPase"/>
</dbReference>
<evidence type="ECO:0000256" key="2">
    <source>
        <dbReference type="ARBA" id="ARBA00022741"/>
    </source>
</evidence>
<organism evidence="9 10">
    <name type="scientific">candidate division WS6 bacterium OLB20</name>
    <dbReference type="NCBI Taxonomy" id="1617426"/>
    <lineage>
        <taxon>Bacteria</taxon>
        <taxon>Candidatus Dojkabacteria</taxon>
    </lineage>
</organism>
<comment type="caution">
    <text evidence="9">The sequence shown here is derived from an EMBL/GenBank/DDBJ whole genome shotgun (WGS) entry which is preliminary data.</text>
</comment>
<proteinExistence type="inferred from homology"/>
<dbReference type="InterPro" id="IPR027417">
    <property type="entry name" value="P-loop_NTPase"/>
</dbReference>
<dbReference type="Pfam" id="PF09397">
    <property type="entry name" value="FtsK_gamma"/>
    <property type="match status" value="1"/>
</dbReference>
<evidence type="ECO:0000256" key="4">
    <source>
        <dbReference type="ARBA" id="ARBA00023125"/>
    </source>
</evidence>
<evidence type="ECO:0000256" key="7">
    <source>
        <dbReference type="SAM" id="Phobius"/>
    </source>
</evidence>
<dbReference type="Gene3D" id="3.30.980.40">
    <property type="match status" value="1"/>
</dbReference>
<dbReference type="SUPFAM" id="SSF52540">
    <property type="entry name" value="P-loop containing nucleoside triphosphate hydrolases"/>
    <property type="match status" value="1"/>
</dbReference>
<evidence type="ECO:0000313" key="10">
    <source>
        <dbReference type="Proteomes" id="UP000070457"/>
    </source>
</evidence>
<dbReference type="Pfam" id="PF17854">
    <property type="entry name" value="FtsK_alpha"/>
    <property type="match status" value="1"/>
</dbReference>
<feature type="domain" description="FtsK" evidence="8">
    <location>
        <begin position="401"/>
        <end position="589"/>
    </location>
</feature>
<dbReference type="InterPro" id="IPR002543">
    <property type="entry name" value="FtsK_dom"/>
</dbReference>
<keyword evidence="7" id="KW-0812">Transmembrane</keyword>
<feature type="transmembrane region" description="Helical" evidence="7">
    <location>
        <begin position="54"/>
        <end position="74"/>
    </location>
</feature>
<gene>
    <name evidence="9" type="primary">spoIIIE</name>
    <name evidence="9" type="ORF">TR69_WS6001000989</name>
</gene>
<evidence type="ECO:0000256" key="3">
    <source>
        <dbReference type="ARBA" id="ARBA00022840"/>
    </source>
</evidence>
<protein>
    <submittedName>
        <fullName evidence="9">DNA translocase SpoIIIE</fullName>
    </submittedName>
</protein>
<dbReference type="InterPro" id="IPR018541">
    <property type="entry name" value="Ftsk_gamma"/>
</dbReference>
<dbReference type="EMBL" id="JYNZ01000003">
    <property type="protein sequence ID" value="KXK26965.1"/>
    <property type="molecule type" value="Genomic_DNA"/>
</dbReference>
<dbReference type="PANTHER" id="PTHR22683:SF41">
    <property type="entry name" value="DNA TRANSLOCASE FTSK"/>
    <property type="match status" value="1"/>
</dbReference>
<dbReference type="InterPro" id="IPR036390">
    <property type="entry name" value="WH_DNA-bd_sf"/>
</dbReference>
<feature type="compositionally biased region" description="Basic and acidic residues" evidence="6">
    <location>
        <begin position="210"/>
        <end position="223"/>
    </location>
</feature>
<dbReference type="Gene3D" id="1.10.10.10">
    <property type="entry name" value="Winged helix-like DNA-binding domain superfamily/Winged helix DNA-binding domain"/>
    <property type="match status" value="1"/>
</dbReference>
<dbReference type="Proteomes" id="UP000070457">
    <property type="component" value="Unassembled WGS sequence"/>
</dbReference>
<feature type="binding site" evidence="5">
    <location>
        <begin position="418"/>
        <end position="425"/>
    </location>
    <ligand>
        <name>ATP</name>
        <dbReference type="ChEBI" id="CHEBI:30616"/>
    </ligand>
</feature>
<dbReference type="SMART" id="SM00843">
    <property type="entry name" value="Ftsk_gamma"/>
    <property type="match status" value="1"/>
</dbReference>
<dbReference type="Pfam" id="PF01580">
    <property type="entry name" value="FtsK_SpoIIIE"/>
    <property type="match status" value="1"/>
</dbReference>
<feature type="transmembrane region" description="Helical" evidence="7">
    <location>
        <begin position="86"/>
        <end position="104"/>
    </location>
</feature>
<dbReference type="PATRIC" id="fig|1617426.3.peg.974"/>
<evidence type="ECO:0000256" key="1">
    <source>
        <dbReference type="ARBA" id="ARBA00006474"/>
    </source>
</evidence>
<dbReference type="InterPro" id="IPR050206">
    <property type="entry name" value="FtsK/SpoIIIE/SftA"/>
</dbReference>
<feature type="region of interest" description="Disordered" evidence="6">
    <location>
        <begin position="185"/>
        <end position="238"/>
    </location>
</feature>
<reference evidence="9 10" key="1">
    <citation type="submission" date="2015-02" db="EMBL/GenBank/DDBJ databases">
        <title>Improved understanding of the partial-nitritation anammox process through 23 genomes representing the majority of the microbial community.</title>
        <authorList>
            <person name="Speth D.R."/>
            <person name="In T Zandt M."/>
            <person name="Guerrero Cruz S."/>
            <person name="Jetten M.S."/>
            <person name="Dutilh B.E."/>
        </authorList>
    </citation>
    <scope>NUCLEOTIDE SEQUENCE [LARGE SCALE GENOMIC DNA]</scope>
    <source>
        <strain evidence="9">OLB20</strain>
    </source>
</reference>
<dbReference type="InterPro" id="IPR041027">
    <property type="entry name" value="FtsK_alpha"/>
</dbReference>
<evidence type="ECO:0000256" key="6">
    <source>
        <dbReference type="SAM" id="MobiDB-lite"/>
    </source>
</evidence>
<feature type="transmembrane region" description="Helical" evidence="7">
    <location>
        <begin position="21"/>
        <end position="42"/>
    </location>
</feature>
<name>A0A136LZ90_9BACT</name>
<dbReference type="PANTHER" id="PTHR22683">
    <property type="entry name" value="SPORULATION PROTEIN RELATED"/>
    <property type="match status" value="1"/>
</dbReference>
<dbReference type="GO" id="GO:0003677">
    <property type="term" value="F:DNA binding"/>
    <property type="evidence" value="ECO:0007669"/>
    <property type="project" value="UniProtKB-KW"/>
</dbReference>
<evidence type="ECO:0000256" key="5">
    <source>
        <dbReference type="PROSITE-ProRule" id="PRU00289"/>
    </source>
</evidence>
<comment type="similarity">
    <text evidence="1">Belongs to the FtsK/SpoIIIE/SftA family.</text>
</comment>
<accession>A0A136LZ90</accession>
<dbReference type="SUPFAM" id="SSF46785">
    <property type="entry name" value="Winged helix' DNA-binding domain"/>
    <property type="match status" value="1"/>
</dbReference>
<dbReference type="InterPro" id="IPR036388">
    <property type="entry name" value="WH-like_DNA-bd_sf"/>
</dbReference>
<keyword evidence="2 5" id="KW-0547">Nucleotide-binding</keyword>
<evidence type="ECO:0000313" key="9">
    <source>
        <dbReference type="EMBL" id="KXK26965.1"/>
    </source>
</evidence>
<sequence length="742" mass="81633">MAKKKRGRPRKKKGIQYDSQETRAVIGLLFLFAGLLGVLSYFMDGGIFTFFRSLTGDATIFLAILCFNSSLHMFDSKFPLAGGRSLAGQALFVVFYAAFVQSIFGGSDPLGRNDPTRYGGIVGSFVYTFLLENIFLNFTPVFIIVMIVLSIPLALSMTILEFLDRVGRGIEFLWAKFSGARAQAAQDEETGEKDENIADVPILSPSTFGDFRRQQQDTAKSDDDKDDVQETPSPAVAKIKQPKVEITEESKEGAYINEELQYPDWKLPPISLLNDFVKKKPAKEDIRKNADIIEQTLNSFGVKAKVVDVLVGPSVTQYALDIALGTKVSKIANLSNDLALALATSASAVRIEAPIPGTSYVGIEVPNAEREAVFIKEIMSDSRMKDNSMHLPLAVGKNIAGDRMLFDLQKMPHLLIAGATGSGKSILTNGFIVSLLMTKTPDEVKFIMVDPKQVELSDYNGIPHLLTPVITEMDKVLNALKWAIVEMERRYTIFKEAKVRNIEGYNNMMGFSAFPYIVVVIDEMADMMMSTNKVETESAIVRLAQKARATGIHLVLATQRPSVDVITGLIKANIPGRIGMSVTTQIDSRVILDHIGAESLLGRGDMLFKDPSQSKAKRVQGMWVAPEEIQNIVKYIKDQVPEVRYTKEVIEKQTDPNAPAPAEGAEFSEDDEFANALRVIVSAQKGSASLLQRKLSIGYNRAARLLDELEEHGVVGPPNGSKPRDVLITDAESFLEAANSRS</sequence>